<comment type="caution">
    <text evidence="1">The sequence shown here is derived from an EMBL/GenBank/DDBJ whole genome shotgun (WGS) entry which is preliminary data.</text>
</comment>
<evidence type="ECO:0000313" key="2">
    <source>
        <dbReference type="Proteomes" id="UP001058074"/>
    </source>
</evidence>
<dbReference type="Proteomes" id="UP001058074">
    <property type="component" value="Unassembled WGS sequence"/>
</dbReference>
<reference evidence="1" key="1">
    <citation type="journal article" date="2025" name="Int. J. Syst. Evol. Microbiol.">
        <title>Inconstantimicrobium mannanitabidum sp. nov., a novel member of the family Clostridiaceae isolated from anoxic soil under the treatment of reductive soil disinfestation.</title>
        <authorList>
            <person name="Ueki A."/>
            <person name="Tonouchi A."/>
            <person name="Honma S."/>
            <person name="Kaku N."/>
            <person name="Ueki K."/>
        </authorList>
    </citation>
    <scope>NUCLEOTIDE SEQUENCE</scope>
    <source>
        <strain evidence="1">TW13</strain>
    </source>
</reference>
<keyword evidence="2" id="KW-1185">Reference proteome</keyword>
<evidence type="ECO:0000313" key="1">
    <source>
        <dbReference type="EMBL" id="GKX65182.1"/>
    </source>
</evidence>
<proteinExistence type="predicted"/>
<name>A0ACB5R7P0_9CLOT</name>
<organism evidence="1 2">
    <name type="scientific">Inconstantimicrobium mannanitabidum</name>
    <dbReference type="NCBI Taxonomy" id="1604901"/>
    <lineage>
        <taxon>Bacteria</taxon>
        <taxon>Bacillati</taxon>
        <taxon>Bacillota</taxon>
        <taxon>Clostridia</taxon>
        <taxon>Eubacteriales</taxon>
        <taxon>Clostridiaceae</taxon>
        <taxon>Inconstantimicrobium</taxon>
    </lineage>
</organism>
<accession>A0ACB5R7P0</accession>
<dbReference type="EMBL" id="BROD01000001">
    <property type="protein sequence ID" value="GKX65182.1"/>
    <property type="molecule type" value="Genomic_DNA"/>
</dbReference>
<protein>
    <submittedName>
        <fullName evidence="1">Uncharacterized protein</fullName>
    </submittedName>
</protein>
<sequence>MKKFNIVFLLLICLSFNIFNASPAFAQNVFKEGVYKLSDFNFSKDNIYNIENTSSTGGVFVAIFDENQVVLQTIKLGPKSGKYNLLPLHPTDKIMIIGDGDVFIG</sequence>
<gene>
    <name evidence="1" type="ORF">rsdtw13_04400</name>
</gene>